<evidence type="ECO:0000256" key="2">
    <source>
        <dbReference type="ARBA" id="ARBA00004606"/>
    </source>
</evidence>
<comment type="similarity">
    <text evidence="3 14">Belongs to the cytochrome P450 family.</text>
</comment>
<dbReference type="GO" id="GO:0020037">
    <property type="term" value="F:heme binding"/>
    <property type="evidence" value="ECO:0007669"/>
    <property type="project" value="InterPro"/>
</dbReference>
<evidence type="ECO:0000256" key="4">
    <source>
        <dbReference type="ARBA" id="ARBA00022617"/>
    </source>
</evidence>
<evidence type="ECO:0000256" key="1">
    <source>
        <dbReference type="ARBA" id="ARBA00001971"/>
    </source>
</evidence>
<dbReference type="PROSITE" id="PS00086">
    <property type="entry name" value="CYTOCHROME_P450"/>
    <property type="match status" value="1"/>
</dbReference>
<keyword evidence="10 13" id="KW-0408">Iron</keyword>
<dbReference type="PRINTS" id="PR00463">
    <property type="entry name" value="EP450I"/>
</dbReference>
<evidence type="ECO:0000256" key="3">
    <source>
        <dbReference type="ARBA" id="ARBA00010617"/>
    </source>
</evidence>
<keyword evidence="9 14" id="KW-0560">Oxidoreductase</keyword>
<evidence type="ECO:0000256" key="14">
    <source>
        <dbReference type="RuleBase" id="RU000461"/>
    </source>
</evidence>
<dbReference type="Proteomes" id="UP000653305">
    <property type="component" value="Unassembled WGS sequence"/>
</dbReference>
<keyword evidence="16" id="KW-1185">Reference proteome</keyword>
<proteinExistence type="inferred from homology"/>
<evidence type="ECO:0000256" key="9">
    <source>
        <dbReference type="ARBA" id="ARBA00023002"/>
    </source>
</evidence>
<dbReference type="SUPFAM" id="SSF48264">
    <property type="entry name" value="Cytochrome P450"/>
    <property type="match status" value="1"/>
</dbReference>
<keyword evidence="12" id="KW-0472">Membrane</keyword>
<keyword evidence="11 14" id="KW-0503">Monooxygenase</keyword>
<evidence type="ECO:0000256" key="13">
    <source>
        <dbReference type="PIRSR" id="PIRSR602401-1"/>
    </source>
</evidence>
<dbReference type="PRINTS" id="PR00385">
    <property type="entry name" value="P450"/>
</dbReference>
<gene>
    <name evidence="15" type="ORF">PHJA_001730200</name>
</gene>
<protein>
    <submittedName>
        <fullName evidence="15">Cytochrome p450 71d10</fullName>
    </submittedName>
</protein>
<evidence type="ECO:0000313" key="16">
    <source>
        <dbReference type="Proteomes" id="UP000653305"/>
    </source>
</evidence>
<dbReference type="GO" id="GO:0016020">
    <property type="term" value="C:membrane"/>
    <property type="evidence" value="ECO:0007669"/>
    <property type="project" value="UniProtKB-SubCell"/>
</dbReference>
<comment type="subcellular location">
    <subcellularLocation>
        <location evidence="2">Membrane</location>
        <topology evidence="2">Single-pass type II membrane protein</topology>
    </subcellularLocation>
</comment>
<dbReference type="GO" id="GO:0016705">
    <property type="term" value="F:oxidoreductase activity, acting on paired donors, with incorporation or reduction of molecular oxygen"/>
    <property type="evidence" value="ECO:0007669"/>
    <property type="project" value="InterPro"/>
</dbReference>
<reference evidence="15" key="1">
    <citation type="submission" date="2020-07" db="EMBL/GenBank/DDBJ databases">
        <title>Ethylene signaling mediates host invasion by parasitic plants.</title>
        <authorList>
            <person name="Yoshida S."/>
        </authorList>
    </citation>
    <scope>NUCLEOTIDE SEQUENCE</scope>
    <source>
        <strain evidence="15">Okayama</strain>
    </source>
</reference>
<evidence type="ECO:0000256" key="12">
    <source>
        <dbReference type="ARBA" id="ARBA00023136"/>
    </source>
</evidence>
<dbReference type="Pfam" id="PF00067">
    <property type="entry name" value="p450"/>
    <property type="match status" value="1"/>
</dbReference>
<dbReference type="GO" id="GO:0004497">
    <property type="term" value="F:monooxygenase activity"/>
    <property type="evidence" value="ECO:0007669"/>
    <property type="project" value="UniProtKB-KW"/>
</dbReference>
<evidence type="ECO:0000256" key="10">
    <source>
        <dbReference type="ARBA" id="ARBA00023004"/>
    </source>
</evidence>
<sequence length="171" mass="19676">MFGAGIDTSTSVVDWALAELLRNPGVLQKTQDELRHVFDDKGHAVEESYFHELKYLKLVMKETLRLHPTAPLLLPRESRESCRINGYDIPTKTRVLINAWAMGRDPKFWEDPESFKPERFLEKTVDFKAGSFEYIPFGGGRRSCPGVTYGPTTIEFQLAMLLVTPRFRFTF</sequence>
<evidence type="ECO:0000256" key="6">
    <source>
        <dbReference type="ARBA" id="ARBA00022723"/>
    </source>
</evidence>
<evidence type="ECO:0000256" key="5">
    <source>
        <dbReference type="ARBA" id="ARBA00022692"/>
    </source>
</evidence>
<dbReference type="InterPro" id="IPR036396">
    <property type="entry name" value="Cyt_P450_sf"/>
</dbReference>
<keyword evidence="8" id="KW-1133">Transmembrane helix</keyword>
<dbReference type="PANTHER" id="PTHR47953:SF19">
    <property type="entry name" value="OS06G0641600 PROTEIN"/>
    <property type="match status" value="1"/>
</dbReference>
<dbReference type="InterPro" id="IPR002401">
    <property type="entry name" value="Cyt_P450_E_grp-I"/>
</dbReference>
<evidence type="ECO:0000256" key="11">
    <source>
        <dbReference type="ARBA" id="ARBA00023033"/>
    </source>
</evidence>
<comment type="caution">
    <text evidence="15">The sequence shown here is derived from an EMBL/GenBank/DDBJ whole genome shotgun (WGS) entry which is preliminary data.</text>
</comment>
<dbReference type="PANTHER" id="PTHR47953">
    <property type="entry name" value="OS08G0105600 PROTEIN"/>
    <property type="match status" value="1"/>
</dbReference>
<keyword evidence="5" id="KW-0812">Transmembrane</keyword>
<evidence type="ECO:0000256" key="7">
    <source>
        <dbReference type="ARBA" id="ARBA00022968"/>
    </source>
</evidence>
<dbReference type="OrthoDB" id="1055148at2759"/>
<feature type="binding site" description="axial binding residue" evidence="13">
    <location>
        <position position="144"/>
    </location>
    <ligand>
        <name>heme</name>
        <dbReference type="ChEBI" id="CHEBI:30413"/>
    </ligand>
    <ligandPart>
        <name>Fe</name>
        <dbReference type="ChEBI" id="CHEBI:18248"/>
    </ligandPart>
</feature>
<name>A0A830C8H4_9LAMI</name>
<keyword evidence="7" id="KW-0735">Signal-anchor</keyword>
<dbReference type="InterPro" id="IPR052306">
    <property type="entry name" value="CYP450_71D"/>
</dbReference>
<comment type="cofactor">
    <cofactor evidence="1 13">
        <name>heme</name>
        <dbReference type="ChEBI" id="CHEBI:30413"/>
    </cofactor>
</comment>
<dbReference type="AlphaFoldDB" id="A0A830C8H4"/>
<evidence type="ECO:0000313" key="15">
    <source>
        <dbReference type="EMBL" id="GFP95860.1"/>
    </source>
</evidence>
<dbReference type="InterPro" id="IPR001128">
    <property type="entry name" value="Cyt_P450"/>
</dbReference>
<dbReference type="EMBL" id="BMAC01000409">
    <property type="protein sequence ID" value="GFP95860.1"/>
    <property type="molecule type" value="Genomic_DNA"/>
</dbReference>
<dbReference type="Gene3D" id="1.10.630.10">
    <property type="entry name" value="Cytochrome P450"/>
    <property type="match status" value="1"/>
</dbReference>
<dbReference type="GO" id="GO:0005506">
    <property type="term" value="F:iron ion binding"/>
    <property type="evidence" value="ECO:0007669"/>
    <property type="project" value="InterPro"/>
</dbReference>
<keyword evidence="6 13" id="KW-0479">Metal-binding</keyword>
<dbReference type="InterPro" id="IPR017972">
    <property type="entry name" value="Cyt_P450_CS"/>
</dbReference>
<keyword evidence="4 13" id="KW-0349">Heme</keyword>
<accession>A0A830C8H4</accession>
<evidence type="ECO:0000256" key="8">
    <source>
        <dbReference type="ARBA" id="ARBA00022989"/>
    </source>
</evidence>
<organism evidence="15 16">
    <name type="scientific">Phtheirospermum japonicum</name>
    <dbReference type="NCBI Taxonomy" id="374723"/>
    <lineage>
        <taxon>Eukaryota</taxon>
        <taxon>Viridiplantae</taxon>
        <taxon>Streptophyta</taxon>
        <taxon>Embryophyta</taxon>
        <taxon>Tracheophyta</taxon>
        <taxon>Spermatophyta</taxon>
        <taxon>Magnoliopsida</taxon>
        <taxon>eudicotyledons</taxon>
        <taxon>Gunneridae</taxon>
        <taxon>Pentapetalae</taxon>
        <taxon>asterids</taxon>
        <taxon>lamiids</taxon>
        <taxon>Lamiales</taxon>
        <taxon>Orobanchaceae</taxon>
        <taxon>Orobanchaceae incertae sedis</taxon>
        <taxon>Phtheirospermum</taxon>
    </lineage>
</organism>